<name>A0ABN0X012_9LACT</name>
<evidence type="ECO:0000256" key="1">
    <source>
        <dbReference type="SAM" id="MobiDB-lite"/>
    </source>
</evidence>
<evidence type="ECO:0000313" key="4">
    <source>
        <dbReference type="Proteomes" id="UP001501166"/>
    </source>
</evidence>
<sequence>MTIKTGLKTLAVTGVLSILIGCAPTNDNGPEQEPTETEPTNQSDDPLDEDSQTDDFNEDSSRDTGEEEDVEDDNVTLDLEEDIFNPSSTAVLVNKSYSLNEEDAPDDLVLVDVPTVLESVEIRQMRQVAADALKEMFSAAEEEGIILHARSGYRSYQTQVQLFNNYVENHGEEAANRYSARPGESEHQTGLAMDVTSESVNYQLTEAFGETEEGIWVKENAHDYGFIIRYPEGKEAITGYIYEPWHLRYLGKDLATDVHESGLTYEEYLAEGGLDIEINE</sequence>
<dbReference type="Proteomes" id="UP001501166">
    <property type="component" value="Unassembled WGS sequence"/>
</dbReference>
<comment type="caution">
    <text evidence="3">The sequence shown here is derived from an EMBL/GenBank/DDBJ whole genome shotgun (WGS) entry which is preliminary data.</text>
</comment>
<proteinExistence type="predicted"/>
<dbReference type="RefSeq" id="WP_343752860.1">
    <property type="nucleotide sequence ID" value="NZ_BAAACW010000007.1"/>
</dbReference>
<dbReference type="PANTHER" id="PTHR34385:SF1">
    <property type="entry name" value="PEPTIDOGLYCAN L-ALANYL-D-GLUTAMATE ENDOPEPTIDASE CWLK"/>
    <property type="match status" value="1"/>
</dbReference>
<dbReference type="Gene3D" id="3.30.1380.10">
    <property type="match status" value="1"/>
</dbReference>
<evidence type="ECO:0000259" key="2">
    <source>
        <dbReference type="Pfam" id="PF02557"/>
    </source>
</evidence>
<dbReference type="InterPro" id="IPR058193">
    <property type="entry name" value="VanY/YodJ_core_dom"/>
</dbReference>
<evidence type="ECO:0000313" key="3">
    <source>
        <dbReference type="EMBL" id="GAA0351538.1"/>
    </source>
</evidence>
<feature type="compositionally biased region" description="Acidic residues" evidence="1">
    <location>
        <begin position="45"/>
        <end position="58"/>
    </location>
</feature>
<dbReference type="InterPro" id="IPR052179">
    <property type="entry name" value="DD-CPase-like"/>
</dbReference>
<dbReference type="CDD" id="cd14852">
    <property type="entry name" value="LD-carboxypeptidase"/>
    <property type="match status" value="1"/>
</dbReference>
<feature type="compositionally biased region" description="Acidic residues" evidence="1">
    <location>
        <begin position="65"/>
        <end position="74"/>
    </location>
</feature>
<protein>
    <submittedName>
        <fullName evidence="3">LD-carboxypeptidase LdcB</fullName>
    </submittedName>
</protein>
<feature type="region of interest" description="Disordered" evidence="1">
    <location>
        <begin position="23"/>
        <end position="74"/>
    </location>
</feature>
<dbReference type="PROSITE" id="PS51257">
    <property type="entry name" value="PROKAR_LIPOPROTEIN"/>
    <property type="match status" value="1"/>
</dbReference>
<dbReference type="PANTHER" id="PTHR34385">
    <property type="entry name" value="D-ALANYL-D-ALANINE CARBOXYPEPTIDASE"/>
    <property type="match status" value="1"/>
</dbReference>
<dbReference type="InterPro" id="IPR009045">
    <property type="entry name" value="Zn_M74/Hedgehog-like"/>
</dbReference>
<dbReference type="SUPFAM" id="SSF55166">
    <property type="entry name" value="Hedgehog/DD-peptidase"/>
    <property type="match status" value="1"/>
</dbReference>
<organism evidence="3 4">
    <name type="scientific">Alkalibacterium iburiense</name>
    <dbReference type="NCBI Taxonomy" id="290589"/>
    <lineage>
        <taxon>Bacteria</taxon>
        <taxon>Bacillati</taxon>
        <taxon>Bacillota</taxon>
        <taxon>Bacilli</taxon>
        <taxon>Lactobacillales</taxon>
        <taxon>Carnobacteriaceae</taxon>
        <taxon>Alkalibacterium</taxon>
    </lineage>
</organism>
<feature type="domain" description="D-alanyl-D-alanine carboxypeptidase-like core" evidence="2">
    <location>
        <begin position="124"/>
        <end position="252"/>
    </location>
</feature>
<dbReference type="InterPro" id="IPR003709">
    <property type="entry name" value="VanY-like_core_dom"/>
</dbReference>
<gene>
    <name evidence="3" type="primary">ldcB</name>
    <name evidence="3" type="ORF">GCM10008932_00850</name>
</gene>
<reference evidence="3 4" key="1">
    <citation type="journal article" date="2019" name="Int. J. Syst. Evol. Microbiol.">
        <title>The Global Catalogue of Microorganisms (GCM) 10K type strain sequencing project: providing services to taxonomists for standard genome sequencing and annotation.</title>
        <authorList>
            <consortium name="The Broad Institute Genomics Platform"/>
            <consortium name="The Broad Institute Genome Sequencing Center for Infectious Disease"/>
            <person name="Wu L."/>
            <person name="Ma J."/>
        </authorList>
    </citation>
    <scope>NUCLEOTIDE SEQUENCE [LARGE SCALE GENOMIC DNA]</scope>
    <source>
        <strain evidence="3 4">JCM 12662</strain>
    </source>
</reference>
<accession>A0ABN0X012</accession>
<keyword evidence="4" id="KW-1185">Reference proteome</keyword>
<dbReference type="Pfam" id="PF02557">
    <property type="entry name" value="VanY"/>
    <property type="match status" value="1"/>
</dbReference>
<dbReference type="EMBL" id="BAAACW010000007">
    <property type="protein sequence ID" value="GAA0351538.1"/>
    <property type="molecule type" value="Genomic_DNA"/>
</dbReference>